<keyword evidence="1" id="KW-0051">Antiviral defense</keyword>
<comment type="subunit">
    <text evidence="2">Part of the Csm effector complex that includes Cas10, Csm2, Csm3, Csm4 and Csm5.</text>
</comment>
<gene>
    <name evidence="4" type="ORF">SAMN05216377_12329</name>
</gene>
<evidence type="ECO:0000313" key="5">
    <source>
        <dbReference type="Proteomes" id="UP000198967"/>
    </source>
</evidence>
<dbReference type="STRING" id="366584.SAMN05216377_12329"/>
<evidence type="ECO:0000256" key="2">
    <source>
        <dbReference type="ARBA" id="ARBA00093789"/>
    </source>
</evidence>
<evidence type="ECO:0000259" key="3">
    <source>
        <dbReference type="Pfam" id="PF03787"/>
    </source>
</evidence>
<dbReference type="CDD" id="cd09726">
    <property type="entry name" value="RAMP_I_III"/>
    <property type="match status" value="1"/>
</dbReference>
<feature type="domain" description="CRISPR type III-associated protein" evidence="3">
    <location>
        <begin position="10"/>
        <end position="159"/>
    </location>
</feature>
<dbReference type="RefSeq" id="WP_176921580.1">
    <property type="nucleotide sequence ID" value="NZ_FNBE01000023.1"/>
</dbReference>
<proteinExistence type="predicted"/>
<sequence length="183" mass="19663">MAVTVLRFQITFHGPVRVGRGRAAPGVDDTVDPGVIIPGSSLKGLMRAEATALGLAPTLVDSVFGRGRAQSPWHWGDVVAGSAEVRVGTRIRKDDESGTAVEGGMFAAEFRWPETATFEIRRFDALSDEDLRRHETVLWASALAVHSVGADRNRGFGWVDLQRVDPPSEDLASSVLALAGAMR</sequence>
<accession>A0A1G8CR57</accession>
<keyword evidence="5" id="KW-1185">Reference proteome</keyword>
<evidence type="ECO:0000256" key="1">
    <source>
        <dbReference type="ARBA" id="ARBA00023118"/>
    </source>
</evidence>
<reference evidence="4 5" key="1">
    <citation type="submission" date="2016-10" db="EMBL/GenBank/DDBJ databases">
        <authorList>
            <person name="de Groot N.N."/>
        </authorList>
    </citation>
    <scope>NUCLEOTIDE SEQUENCE [LARGE SCALE GENOMIC DNA]</scope>
    <source>
        <strain evidence="4 5">CGMCC 4.3143</strain>
    </source>
</reference>
<evidence type="ECO:0000313" key="4">
    <source>
        <dbReference type="EMBL" id="SDH47679.1"/>
    </source>
</evidence>
<dbReference type="GO" id="GO:0051607">
    <property type="term" value="P:defense response to virus"/>
    <property type="evidence" value="ECO:0007669"/>
    <property type="project" value="UniProtKB-KW"/>
</dbReference>
<dbReference type="InterPro" id="IPR005537">
    <property type="entry name" value="RAMP_III_fam"/>
</dbReference>
<organism evidence="4 5">
    <name type="scientific">Pseudonocardia oroxyli</name>
    <dbReference type="NCBI Taxonomy" id="366584"/>
    <lineage>
        <taxon>Bacteria</taxon>
        <taxon>Bacillati</taxon>
        <taxon>Actinomycetota</taxon>
        <taxon>Actinomycetes</taxon>
        <taxon>Pseudonocardiales</taxon>
        <taxon>Pseudonocardiaceae</taxon>
        <taxon>Pseudonocardia</taxon>
    </lineage>
</organism>
<dbReference type="Pfam" id="PF03787">
    <property type="entry name" value="RAMPs"/>
    <property type="match status" value="1"/>
</dbReference>
<dbReference type="EMBL" id="FNBE01000023">
    <property type="protein sequence ID" value="SDH47679.1"/>
    <property type="molecule type" value="Genomic_DNA"/>
</dbReference>
<name>A0A1G8CR57_PSEOR</name>
<dbReference type="AlphaFoldDB" id="A0A1G8CR57"/>
<dbReference type="Proteomes" id="UP000198967">
    <property type="component" value="Unassembled WGS sequence"/>
</dbReference>
<protein>
    <submittedName>
        <fullName evidence="4">CRISPR/Cas system CSM-associated protein Csm3, group 7 of RAMP superfamily</fullName>
    </submittedName>
</protein>